<dbReference type="PATRIC" id="fig|243274.5.peg.853"/>
<accession>Q9WZU4</accession>
<evidence type="ECO:0000313" key="1">
    <source>
        <dbReference type="EMBL" id="AAD35922.1"/>
    </source>
</evidence>
<dbReference type="AlphaFoldDB" id="Q9WZU4"/>
<proteinExistence type="predicted"/>
<evidence type="ECO:0008006" key="3">
    <source>
        <dbReference type="Google" id="ProtNLM"/>
    </source>
</evidence>
<evidence type="ECO:0000313" key="2">
    <source>
        <dbReference type="Proteomes" id="UP000008183"/>
    </source>
</evidence>
<protein>
    <recommendedName>
        <fullName evidence="3">Lipoprotein</fullName>
    </recommendedName>
</protein>
<gene>
    <name evidence="1" type="ordered locus">TM_0840</name>
</gene>
<dbReference type="Proteomes" id="UP000008183">
    <property type="component" value="Chromosome"/>
</dbReference>
<dbReference type="InParanoid" id="Q9WZU4"/>
<keyword evidence="2" id="KW-1185">Reference proteome</keyword>
<dbReference type="PaxDb" id="243274-THEMA_00440"/>
<reference evidence="1 2" key="1">
    <citation type="journal article" date="1999" name="Nature">
        <title>Evidence for lateral gene transfer between Archaea and Bacteria from genome sequence of Thermotoga maritima.</title>
        <authorList>
            <person name="Nelson K.E."/>
            <person name="Clayton R.A."/>
            <person name="Gill S.R."/>
            <person name="Gwinn M.L."/>
            <person name="Dodson R.J."/>
            <person name="Haft D.H."/>
            <person name="Hickey E.K."/>
            <person name="Peterson J.D."/>
            <person name="Nelson W.C."/>
            <person name="Ketchum K.A."/>
            <person name="McDonald L."/>
            <person name="Utterback T.R."/>
            <person name="Malek J.A."/>
            <person name="Linher K.D."/>
            <person name="Garrett M.M."/>
            <person name="Stewart A.M."/>
            <person name="Cotton M.D."/>
            <person name="Pratt M.S."/>
            <person name="Phillips C.A."/>
            <person name="Richardson D."/>
            <person name="Heidelberg J."/>
            <person name="Sutton G.G."/>
            <person name="Fleischmann R.D."/>
            <person name="White O."/>
            <person name="Salzberg S.L."/>
            <person name="Smith H.O."/>
            <person name="Venter J.C."/>
            <person name="Fraser C.M."/>
        </authorList>
    </citation>
    <scope>NUCLEOTIDE SEQUENCE [LARGE SCALE GENOMIC DNA]</scope>
    <source>
        <strain evidence="2">ATCC 43589 / DSM 3109 / JCM 10099 / NBRC 100826 / MSB8</strain>
    </source>
</reference>
<dbReference type="EnsemblBacteria" id="AAD35922">
    <property type="protein sequence ID" value="AAD35922"/>
    <property type="gene ID" value="TM_0840"/>
</dbReference>
<name>Q9WZU4_THEMA</name>
<dbReference type="OrthoDB" id="9962238at2"/>
<dbReference type="PROSITE" id="PS51257">
    <property type="entry name" value="PROKAR_LIPOPROTEIN"/>
    <property type="match status" value="1"/>
</dbReference>
<dbReference type="EMBL" id="AE000512">
    <property type="protein sequence ID" value="AAD35922.1"/>
    <property type="molecule type" value="Genomic_DNA"/>
</dbReference>
<dbReference type="PIR" id="A72326">
    <property type="entry name" value="A72326"/>
</dbReference>
<sequence>MKKMKRFFPFLGLILLILTACLPPIEERHEFIIEVVGNAYLDDVMDWYQPSYGDYLVQAHPVIVLYYPDESYAYYERATFYEQYNDFVAAAGVIVDTADLKNDLGRIWNSYYPIYDVDVWWQADREEWQARVKGLTRDVNITTFFVVTFNGRDNYCEVVDIKDEGEIYLDNNGVYHLGPLSGVDGFAAFVQENPSRLTLESNTKILGAEVRWIK</sequence>
<organism evidence="1 2">
    <name type="scientific">Thermotoga maritima (strain ATCC 43589 / DSM 3109 / JCM 10099 / NBRC 100826 / MSB8)</name>
    <dbReference type="NCBI Taxonomy" id="243274"/>
    <lineage>
        <taxon>Bacteria</taxon>
        <taxon>Thermotogati</taxon>
        <taxon>Thermotogota</taxon>
        <taxon>Thermotogae</taxon>
        <taxon>Thermotogales</taxon>
        <taxon>Thermotogaceae</taxon>
        <taxon>Thermotoga</taxon>
    </lineage>
</organism>
<dbReference type="KEGG" id="tma:TM0840"/>